<keyword evidence="2" id="KW-1185">Reference proteome</keyword>
<comment type="caution">
    <text evidence="1">The sequence shown here is derived from an EMBL/GenBank/DDBJ whole genome shotgun (WGS) entry which is preliminary data.</text>
</comment>
<name>A0A437QYD8_9PROT</name>
<organism evidence="1 2">
    <name type="scientific">Hwanghaeella grinnelliae</name>
    <dbReference type="NCBI Taxonomy" id="2500179"/>
    <lineage>
        <taxon>Bacteria</taxon>
        <taxon>Pseudomonadati</taxon>
        <taxon>Pseudomonadota</taxon>
        <taxon>Alphaproteobacteria</taxon>
        <taxon>Rhodospirillales</taxon>
        <taxon>Rhodospirillaceae</taxon>
        <taxon>Hwanghaeella</taxon>
    </lineage>
</organism>
<sequence length="59" mass="6526">MSVESNFLIKFGLHHFVSYSNGNGSSQFVVDSDESQTMIAHAKYIIEEMFGAPSVVSVR</sequence>
<dbReference type="AlphaFoldDB" id="A0A437QYD8"/>
<reference evidence="2" key="1">
    <citation type="submission" date="2019-01" db="EMBL/GenBank/DDBJ databases">
        <title>Gri0909 isolated from a small marine red alga.</title>
        <authorList>
            <person name="Kim J."/>
            <person name="Jeong S.E."/>
            <person name="Jeon C.O."/>
        </authorList>
    </citation>
    <scope>NUCLEOTIDE SEQUENCE [LARGE SCALE GENOMIC DNA]</scope>
    <source>
        <strain evidence="2">Gri0909</strain>
    </source>
</reference>
<evidence type="ECO:0000313" key="1">
    <source>
        <dbReference type="EMBL" id="RVU39499.1"/>
    </source>
</evidence>
<protein>
    <submittedName>
        <fullName evidence="1">Uncharacterized protein</fullName>
    </submittedName>
</protein>
<accession>A0A437QYD8</accession>
<evidence type="ECO:0000313" key="2">
    <source>
        <dbReference type="Proteomes" id="UP000287447"/>
    </source>
</evidence>
<dbReference type="Proteomes" id="UP000287447">
    <property type="component" value="Unassembled WGS sequence"/>
</dbReference>
<dbReference type="OrthoDB" id="7365226at2"/>
<dbReference type="EMBL" id="SADE01000001">
    <property type="protein sequence ID" value="RVU39499.1"/>
    <property type="molecule type" value="Genomic_DNA"/>
</dbReference>
<gene>
    <name evidence="1" type="ORF">EOI86_09795</name>
</gene>
<proteinExistence type="predicted"/>
<dbReference type="RefSeq" id="WP_127764870.1">
    <property type="nucleotide sequence ID" value="NZ_SADE01000001.1"/>
</dbReference>